<protein>
    <submittedName>
        <fullName evidence="1">Uncharacterized protein</fullName>
    </submittedName>
</protein>
<dbReference type="EMBL" id="BMAU01021370">
    <property type="protein sequence ID" value="GFY24996.1"/>
    <property type="molecule type" value="Genomic_DNA"/>
</dbReference>
<name>A0A8X6VZ24_TRICX</name>
<organism evidence="1 2">
    <name type="scientific">Trichonephila clavipes</name>
    <name type="common">Golden silk orbweaver</name>
    <name type="synonym">Nephila clavipes</name>
    <dbReference type="NCBI Taxonomy" id="2585209"/>
    <lineage>
        <taxon>Eukaryota</taxon>
        <taxon>Metazoa</taxon>
        <taxon>Ecdysozoa</taxon>
        <taxon>Arthropoda</taxon>
        <taxon>Chelicerata</taxon>
        <taxon>Arachnida</taxon>
        <taxon>Araneae</taxon>
        <taxon>Araneomorphae</taxon>
        <taxon>Entelegynae</taxon>
        <taxon>Araneoidea</taxon>
        <taxon>Nephilidae</taxon>
        <taxon>Trichonephila</taxon>
    </lineage>
</organism>
<sequence>MSSRLVSREWDNRNRWCDGQVCPEVGQGIMVPWSRRSGCVFGCYGQIGLGRPRETLDTKGRKKPCPGSRGLERRALVGTEWKRALAGENTRRALKKGTWNEIGVDRKERR</sequence>
<accession>A0A8X6VZ24</accession>
<keyword evidence="2" id="KW-1185">Reference proteome</keyword>
<evidence type="ECO:0000313" key="1">
    <source>
        <dbReference type="EMBL" id="GFY24996.1"/>
    </source>
</evidence>
<dbReference type="Proteomes" id="UP000887159">
    <property type="component" value="Unassembled WGS sequence"/>
</dbReference>
<comment type="caution">
    <text evidence="1">The sequence shown here is derived from an EMBL/GenBank/DDBJ whole genome shotgun (WGS) entry which is preliminary data.</text>
</comment>
<dbReference type="AlphaFoldDB" id="A0A8X6VZ24"/>
<evidence type="ECO:0000313" key="2">
    <source>
        <dbReference type="Proteomes" id="UP000887159"/>
    </source>
</evidence>
<gene>
    <name evidence="1" type="ORF">TNCV_2691871</name>
</gene>
<proteinExistence type="predicted"/>
<reference evidence="1" key="1">
    <citation type="submission" date="2020-08" db="EMBL/GenBank/DDBJ databases">
        <title>Multicomponent nature underlies the extraordinary mechanical properties of spider dragline silk.</title>
        <authorList>
            <person name="Kono N."/>
            <person name="Nakamura H."/>
            <person name="Mori M."/>
            <person name="Yoshida Y."/>
            <person name="Ohtoshi R."/>
            <person name="Malay A.D."/>
            <person name="Moran D.A.P."/>
            <person name="Tomita M."/>
            <person name="Numata K."/>
            <person name="Arakawa K."/>
        </authorList>
    </citation>
    <scope>NUCLEOTIDE SEQUENCE</scope>
</reference>